<dbReference type="AlphaFoldDB" id="A0AAV3RXI7"/>
<evidence type="ECO:0000259" key="2">
    <source>
        <dbReference type="Pfam" id="PF22936"/>
    </source>
</evidence>
<accession>A0AAV3RXI7</accession>
<dbReference type="Pfam" id="PF13976">
    <property type="entry name" value="gag_pre-integrs"/>
    <property type="match status" value="1"/>
</dbReference>
<sequence length="472" mass="53979">MIIVLQARDKVEEIKTRFGGGVGPMLYELRRAIYTAKQGKDSVAVFYNMLKGLWEELICLETGMRYGNYEEEKMMLFLIRLNYEFESTRNQILLYDPLPNLAMAYGMIANVEKQKKLHIHVQAEVSATQAALRFNPRSDQTSEDKFVYKCDNCGKRGHLRTDSFKLKGFLDWWHGFNQKMKEKANMVQEMSTPLEILNEGRDGWQSVISTLIHQEVGKVLKGKDVGCSEQLQTQASPDGFDHFAGSIVSKSYLSDMHIMECWIIDSGASTHMCNNLSRFSVWHKLKQGVSMNLSDNTTKEIEYAANINLHGNIVLKNYLFVPSFKYNLLSINKASETNGDVESSKILPIAKADKRLYVLSEESFECSFIQGFVSNCIQNSSVFSCNVSTGTTDAKLWHSRLGHVSSEVLKKLFKDLDFNFSTKPFYVCPLTKQQRLIFNKACDHSTILFELVHIDLWGPYKVATRQDTFILW</sequence>
<dbReference type="Proteomes" id="UP001454036">
    <property type="component" value="Unassembled WGS sequence"/>
</dbReference>
<gene>
    <name evidence="3" type="ORF">LIER_33744</name>
</gene>
<feature type="domain" description="Retrovirus-related Pol polyprotein from transposon TNT 1-94-like beta-barrel" evidence="2">
    <location>
        <begin position="262"/>
        <end position="336"/>
    </location>
</feature>
<reference evidence="3 4" key="1">
    <citation type="submission" date="2024-01" db="EMBL/GenBank/DDBJ databases">
        <title>The complete chloroplast genome sequence of Lithospermum erythrorhizon: insights into the phylogenetic relationship among Boraginaceae species and the maternal lineages of purple gromwells.</title>
        <authorList>
            <person name="Okada T."/>
            <person name="Watanabe K."/>
        </authorList>
    </citation>
    <scope>NUCLEOTIDE SEQUENCE [LARGE SCALE GENOMIC DNA]</scope>
</reference>
<organism evidence="3 4">
    <name type="scientific">Lithospermum erythrorhizon</name>
    <name type="common">Purple gromwell</name>
    <name type="synonym">Lithospermum officinale var. erythrorhizon</name>
    <dbReference type="NCBI Taxonomy" id="34254"/>
    <lineage>
        <taxon>Eukaryota</taxon>
        <taxon>Viridiplantae</taxon>
        <taxon>Streptophyta</taxon>
        <taxon>Embryophyta</taxon>
        <taxon>Tracheophyta</taxon>
        <taxon>Spermatophyta</taxon>
        <taxon>Magnoliopsida</taxon>
        <taxon>eudicotyledons</taxon>
        <taxon>Gunneridae</taxon>
        <taxon>Pentapetalae</taxon>
        <taxon>asterids</taxon>
        <taxon>lamiids</taxon>
        <taxon>Boraginales</taxon>
        <taxon>Boraginaceae</taxon>
        <taxon>Boraginoideae</taxon>
        <taxon>Lithospermeae</taxon>
        <taxon>Lithospermum</taxon>
    </lineage>
</organism>
<evidence type="ECO:0000313" key="4">
    <source>
        <dbReference type="Proteomes" id="UP001454036"/>
    </source>
</evidence>
<dbReference type="EMBL" id="BAABME010013721">
    <property type="protein sequence ID" value="GAA0186456.1"/>
    <property type="molecule type" value="Genomic_DNA"/>
</dbReference>
<dbReference type="InterPro" id="IPR054722">
    <property type="entry name" value="PolX-like_BBD"/>
</dbReference>
<comment type="caution">
    <text evidence="3">The sequence shown here is derived from an EMBL/GenBank/DDBJ whole genome shotgun (WGS) entry which is preliminary data.</text>
</comment>
<keyword evidence="4" id="KW-1185">Reference proteome</keyword>
<name>A0AAV3RXI7_LITER</name>
<dbReference type="PANTHER" id="PTHR34222">
    <property type="entry name" value="GAG_PRE-INTEGRS DOMAIN-CONTAINING PROTEIN"/>
    <property type="match status" value="1"/>
</dbReference>
<proteinExistence type="predicted"/>
<protein>
    <recommendedName>
        <fullName evidence="5">GAG-pre-integrase domain-containing protein</fullName>
    </recommendedName>
</protein>
<feature type="domain" description="GAG-pre-integrase" evidence="1">
    <location>
        <begin position="377"/>
        <end position="428"/>
    </location>
</feature>
<dbReference type="Pfam" id="PF22936">
    <property type="entry name" value="Pol_BBD"/>
    <property type="match status" value="1"/>
</dbReference>
<dbReference type="PANTHER" id="PTHR34222:SF99">
    <property type="entry name" value="PROTEIN, PUTATIVE-RELATED"/>
    <property type="match status" value="1"/>
</dbReference>
<dbReference type="InterPro" id="IPR025724">
    <property type="entry name" value="GAG-pre-integrase_dom"/>
</dbReference>
<evidence type="ECO:0008006" key="5">
    <source>
        <dbReference type="Google" id="ProtNLM"/>
    </source>
</evidence>
<evidence type="ECO:0000259" key="1">
    <source>
        <dbReference type="Pfam" id="PF13976"/>
    </source>
</evidence>
<evidence type="ECO:0000313" key="3">
    <source>
        <dbReference type="EMBL" id="GAA0186456.1"/>
    </source>
</evidence>